<gene>
    <name evidence="1" type="ORF">T4E_2874</name>
</gene>
<protein>
    <submittedName>
        <fullName evidence="1">Uncharacterized protein</fullName>
    </submittedName>
</protein>
<reference evidence="1 2" key="1">
    <citation type="submission" date="2015-01" db="EMBL/GenBank/DDBJ databases">
        <title>Evolution of Trichinella species and genotypes.</title>
        <authorList>
            <person name="Korhonen P.K."/>
            <person name="Edoardo P."/>
            <person name="Giuseppe L.R."/>
            <person name="Gasser R.B."/>
        </authorList>
    </citation>
    <scope>NUCLEOTIDE SEQUENCE [LARGE SCALE GENOMIC DNA]</scope>
    <source>
        <strain evidence="1">ISS141</strain>
    </source>
</reference>
<dbReference type="Proteomes" id="UP000054815">
    <property type="component" value="Unassembled WGS sequence"/>
</dbReference>
<accession>A0A0V0X1I8</accession>
<evidence type="ECO:0000313" key="1">
    <source>
        <dbReference type="EMBL" id="KRX81773.1"/>
    </source>
</evidence>
<evidence type="ECO:0000313" key="2">
    <source>
        <dbReference type="Proteomes" id="UP000054815"/>
    </source>
</evidence>
<sequence>MSTHMSSLTSTIGDTRNSSSLRFVSTRKVEQQSMLSSLCFISAM</sequence>
<name>A0A0V0X1I8_TRIPS</name>
<organism evidence="1 2">
    <name type="scientific">Trichinella pseudospiralis</name>
    <name type="common">Parasitic roundworm</name>
    <dbReference type="NCBI Taxonomy" id="6337"/>
    <lineage>
        <taxon>Eukaryota</taxon>
        <taxon>Metazoa</taxon>
        <taxon>Ecdysozoa</taxon>
        <taxon>Nematoda</taxon>
        <taxon>Enoplea</taxon>
        <taxon>Dorylaimia</taxon>
        <taxon>Trichinellida</taxon>
        <taxon>Trichinellidae</taxon>
        <taxon>Trichinella</taxon>
    </lineage>
</organism>
<comment type="caution">
    <text evidence="1">The sequence shown here is derived from an EMBL/GenBank/DDBJ whole genome shotgun (WGS) entry which is preliminary data.</text>
</comment>
<dbReference type="EMBL" id="JYDU01000773">
    <property type="protein sequence ID" value="KRX81773.1"/>
    <property type="molecule type" value="Genomic_DNA"/>
</dbReference>
<proteinExistence type="predicted"/>
<dbReference type="AlphaFoldDB" id="A0A0V0X1I8"/>